<comment type="caution">
    <text evidence="1">The sequence shown here is derived from an EMBL/GenBank/DDBJ whole genome shotgun (WGS) entry which is preliminary data.</text>
</comment>
<protein>
    <submittedName>
        <fullName evidence="1">4819_t:CDS:1</fullName>
    </submittedName>
</protein>
<keyword evidence="2" id="KW-1185">Reference proteome</keyword>
<evidence type="ECO:0000313" key="2">
    <source>
        <dbReference type="Proteomes" id="UP000789759"/>
    </source>
</evidence>
<name>A0A9N9CKR8_9GLOM</name>
<proteinExistence type="predicted"/>
<organism evidence="1 2">
    <name type="scientific">Cetraspora pellucida</name>
    <dbReference type="NCBI Taxonomy" id="1433469"/>
    <lineage>
        <taxon>Eukaryota</taxon>
        <taxon>Fungi</taxon>
        <taxon>Fungi incertae sedis</taxon>
        <taxon>Mucoromycota</taxon>
        <taxon>Glomeromycotina</taxon>
        <taxon>Glomeromycetes</taxon>
        <taxon>Diversisporales</taxon>
        <taxon>Gigasporaceae</taxon>
        <taxon>Cetraspora</taxon>
    </lineage>
</organism>
<dbReference type="OrthoDB" id="2414854at2759"/>
<sequence length="143" mass="16439">MLTIAKRVFNQVEICKENIFYNDKVKIKQAYFIINDKPFEIQYEKVNQKKIADLHLAVLKSLDKGKISCEAYRSLACINQDLPREGAISKETSVTSELTEDQPHITDPNIVNNVVKSAEKELDNKIQQEILVKIKQIGVIFQF</sequence>
<dbReference type="EMBL" id="CAJVQA010004611">
    <property type="protein sequence ID" value="CAG8602447.1"/>
    <property type="molecule type" value="Genomic_DNA"/>
</dbReference>
<accession>A0A9N9CKR8</accession>
<gene>
    <name evidence="1" type="ORF">CPELLU_LOCUS7059</name>
</gene>
<evidence type="ECO:0000313" key="1">
    <source>
        <dbReference type="EMBL" id="CAG8602447.1"/>
    </source>
</evidence>
<reference evidence="1" key="1">
    <citation type="submission" date="2021-06" db="EMBL/GenBank/DDBJ databases">
        <authorList>
            <person name="Kallberg Y."/>
            <person name="Tangrot J."/>
            <person name="Rosling A."/>
        </authorList>
    </citation>
    <scope>NUCLEOTIDE SEQUENCE</scope>
    <source>
        <strain evidence="1">FL966</strain>
    </source>
</reference>
<dbReference type="Proteomes" id="UP000789759">
    <property type="component" value="Unassembled WGS sequence"/>
</dbReference>
<dbReference type="AlphaFoldDB" id="A0A9N9CKR8"/>